<accession>B4MQ94</accession>
<dbReference type="InterPro" id="IPR050382">
    <property type="entry name" value="MFS_Na/Anion_cotransporter"/>
</dbReference>
<keyword evidence="10" id="KW-1185">Reference proteome</keyword>
<proteinExistence type="predicted"/>
<dbReference type="AlphaFoldDB" id="B4MQ94"/>
<evidence type="ECO:0000256" key="7">
    <source>
        <dbReference type="SAM" id="Phobius"/>
    </source>
</evidence>
<feature type="transmembrane region" description="Helical" evidence="7">
    <location>
        <begin position="291"/>
        <end position="316"/>
    </location>
</feature>
<evidence type="ECO:0000259" key="8">
    <source>
        <dbReference type="PROSITE" id="PS50850"/>
    </source>
</evidence>
<dbReference type="SUPFAM" id="SSF103473">
    <property type="entry name" value="MFS general substrate transporter"/>
    <property type="match status" value="1"/>
</dbReference>
<dbReference type="Gene3D" id="1.20.1250.20">
    <property type="entry name" value="MFS general substrate transporter like domains"/>
    <property type="match status" value="2"/>
</dbReference>
<keyword evidence="2" id="KW-0813">Transport</keyword>
<gene>
    <name evidence="9" type="primary">Dwil\GK21461</name>
    <name evidence="9" type="ORF">Dwil_GK21461</name>
</gene>
<evidence type="ECO:0000256" key="3">
    <source>
        <dbReference type="ARBA" id="ARBA00022692"/>
    </source>
</evidence>
<evidence type="ECO:0000256" key="2">
    <source>
        <dbReference type="ARBA" id="ARBA00022448"/>
    </source>
</evidence>
<dbReference type="STRING" id="7260.B4MQ94"/>
<dbReference type="PANTHER" id="PTHR11662:SF280">
    <property type="entry name" value="FI21844P1-RELATED"/>
    <property type="match status" value="1"/>
</dbReference>
<feature type="transmembrane region" description="Helical" evidence="7">
    <location>
        <begin position="232"/>
        <end position="252"/>
    </location>
</feature>
<feature type="transmembrane region" description="Helical" evidence="7">
    <location>
        <begin position="194"/>
        <end position="220"/>
    </location>
</feature>
<name>B4MQ94_DROWI</name>
<dbReference type="InParanoid" id="B4MQ94"/>
<dbReference type="EMBL" id="CH963849">
    <property type="protein sequence ID" value="EDW74283.1"/>
    <property type="molecule type" value="Genomic_DNA"/>
</dbReference>
<evidence type="ECO:0000256" key="5">
    <source>
        <dbReference type="ARBA" id="ARBA00022989"/>
    </source>
</evidence>
<dbReference type="OMA" id="KPKMPEW"/>
<dbReference type="Proteomes" id="UP000007798">
    <property type="component" value="Unassembled WGS sequence"/>
</dbReference>
<feature type="transmembrane region" description="Helical" evidence="7">
    <location>
        <begin position="68"/>
        <end position="88"/>
    </location>
</feature>
<feature type="transmembrane region" description="Helical" evidence="7">
    <location>
        <begin position="28"/>
        <end position="47"/>
    </location>
</feature>
<sequence length="389" mass="42738">MVLFVSILVYCILVLVTPVTVTWGSWQAFVVIRVLMGAFNGVLVPGVQQHLANWSPKEERTRLGAFTYTAFDFGSICAMFFSGLIATSPWGWPGIFYVAGSFNLSWCILWLAFGANNPGVSKCIGEKESAYILRSQPAKDSAKIPIPWRAIFSSIPFIALLITRCCGTWGVTILQTEIPSYLGYVLEMNIKQNALYSALPFLGMFILSYVYLVLADLILGRQCLTLSQLRKTINTVAFCTPALSLLGMSFIGVEHRTWAIILMTLGQSAKSGATIGSALNSIDLSPNHAGIITGILSTSNALVSLCAPLLAGVIITDVSNRSQWQIVFGITAFIYISGSLIYIKWGSTETQPWNDVDYLKTAEEMRPQPSRQMLSDVSQYVNTQDSFKK</sequence>
<dbReference type="InterPro" id="IPR011701">
    <property type="entry name" value="MFS"/>
</dbReference>
<dbReference type="GO" id="GO:0006820">
    <property type="term" value="P:monoatomic anion transport"/>
    <property type="evidence" value="ECO:0007669"/>
    <property type="project" value="TreeGrafter"/>
</dbReference>
<evidence type="ECO:0000313" key="10">
    <source>
        <dbReference type="Proteomes" id="UP000007798"/>
    </source>
</evidence>
<dbReference type="GO" id="GO:0016020">
    <property type="term" value="C:membrane"/>
    <property type="evidence" value="ECO:0007669"/>
    <property type="project" value="UniProtKB-SubCell"/>
</dbReference>
<feature type="transmembrane region" description="Helical" evidence="7">
    <location>
        <begin position="94"/>
        <end position="113"/>
    </location>
</feature>
<evidence type="ECO:0000313" key="9">
    <source>
        <dbReference type="EMBL" id="EDW74283.1"/>
    </source>
</evidence>
<dbReference type="InterPro" id="IPR020846">
    <property type="entry name" value="MFS_dom"/>
</dbReference>
<feature type="transmembrane region" description="Helical" evidence="7">
    <location>
        <begin position="150"/>
        <end position="174"/>
    </location>
</feature>
<dbReference type="GO" id="GO:0015293">
    <property type="term" value="F:symporter activity"/>
    <property type="evidence" value="ECO:0007669"/>
    <property type="project" value="UniProtKB-KW"/>
</dbReference>
<evidence type="ECO:0000256" key="4">
    <source>
        <dbReference type="ARBA" id="ARBA00022847"/>
    </source>
</evidence>
<dbReference type="InterPro" id="IPR036259">
    <property type="entry name" value="MFS_trans_sf"/>
</dbReference>
<comment type="subcellular location">
    <subcellularLocation>
        <location evidence="1">Membrane</location>
        <topology evidence="1">Multi-pass membrane protein</topology>
    </subcellularLocation>
</comment>
<evidence type="ECO:0000256" key="1">
    <source>
        <dbReference type="ARBA" id="ARBA00004141"/>
    </source>
</evidence>
<keyword evidence="4" id="KW-0769">Symport</keyword>
<feature type="domain" description="Major facilitator superfamily (MFS) profile" evidence="8">
    <location>
        <begin position="1"/>
        <end position="350"/>
    </location>
</feature>
<dbReference type="PANTHER" id="PTHR11662">
    <property type="entry name" value="SOLUTE CARRIER FAMILY 17"/>
    <property type="match status" value="1"/>
</dbReference>
<keyword evidence="3 7" id="KW-0812">Transmembrane</keyword>
<keyword evidence="6 7" id="KW-0472">Membrane</keyword>
<keyword evidence="5 7" id="KW-1133">Transmembrane helix</keyword>
<dbReference type="PhylomeDB" id="B4MQ94"/>
<feature type="transmembrane region" description="Helical" evidence="7">
    <location>
        <begin position="322"/>
        <end position="343"/>
    </location>
</feature>
<protein>
    <submittedName>
        <fullName evidence="9">GK21461</fullName>
    </submittedName>
</protein>
<evidence type="ECO:0000256" key="6">
    <source>
        <dbReference type="ARBA" id="ARBA00023136"/>
    </source>
</evidence>
<dbReference type="Pfam" id="PF07690">
    <property type="entry name" value="MFS_1"/>
    <property type="match status" value="1"/>
</dbReference>
<organism evidence="10">
    <name type="scientific">Drosophila willistoni</name>
    <name type="common">Fruit fly</name>
    <dbReference type="NCBI Taxonomy" id="7260"/>
    <lineage>
        <taxon>Eukaryota</taxon>
        <taxon>Metazoa</taxon>
        <taxon>Ecdysozoa</taxon>
        <taxon>Arthropoda</taxon>
        <taxon>Hexapoda</taxon>
        <taxon>Insecta</taxon>
        <taxon>Pterygota</taxon>
        <taxon>Neoptera</taxon>
        <taxon>Endopterygota</taxon>
        <taxon>Diptera</taxon>
        <taxon>Brachycera</taxon>
        <taxon>Muscomorpha</taxon>
        <taxon>Ephydroidea</taxon>
        <taxon>Drosophilidae</taxon>
        <taxon>Drosophila</taxon>
        <taxon>Sophophora</taxon>
    </lineage>
</organism>
<dbReference type="PROSITE" id="PS50850">
    <property type="entry name" value="MFS"/>
    <property type="match status" value="1"/>
</dbReference>
<reference evidence="9 10" key="1">
    <citation type="journal article" date="2007" name="Nature">
        <title>Evolution of genes and genomes on the Drosophila phylogeny.</title>
        <authorList>
            <consortium name="Drosophila 12 Genomes Consortium"/>
            <person name="Clark A.G."/>
            <person name="Eisen M.B."/>
            <person name="Smith D.R."/>
            <person name="Bergman C.M."/>
            <person name="Oliver B."/>
            <person name="Markow T.A."/>
            <person name="Kaufman T.C."/>
            <person name="Kellis M."/>
            <person name="Gelbart W."/>
            <person name="Iyer V.N."/>
            <person name="Pollard D.A."/>
            <person name="Sackton T.B."/>
            <person name="Larracuente A.M."/>
            <person name="Singh N.D."/>
            <person name="Abad J.P."/>
            <person name="Abt D.N."/>
            <person name="Adryan B."/>
            <person name="Aguade M."/>
            <person name="Akashi H."/>
            <person name="Anderson W.W."/>
            <person name="Aquadro C.F."/>
            <person name="Ardell D.H."/>
            <person name="Arguello R."/>
            <person name="Artieri C.G."/>
            <person name="Barbash D.A."/>
            <person name="Barker D."/>
            <person name="Barsanti P."/>
            <person name="Batterham P."/>
            <person name="Batzoglou S."/>
            <person name="Begun D."/>
            <person name="Bhutkar A."/>
            <person name="Blanco E."/>
            <person name="Bosak S.A."/>
            <person name="Bradley R.K."/>
            <person name="Brand A.D."/>
            <person name="Brent M.R."/>
            <person name="Brooks A.N."/>
            <person name="Brown R.H."/>
            <person name="Butlin R.K."/>
            <person name="Caggese C."/>
            <person name="Calvi B.R."/>
            <person name="Bernardo de Carvalho A."/>
            <person name="Caspi A."/>
            <person name="Castrezana S."/>
            <person name="Celniker S.E."/>
            <person name="Chang J.L."/>
            <person name="Chapple C."/>
            <person name="Chatterji S."/>
            <person name="Chinwalla A."/>
            <person name="Civetta A."/>
            <person name="Clifton S.W."/>
            <person name="Comeron J.M."/>
            <person name="Costello J.C."/>
            <person name="Coyne J.A."/>
            <person name="Daub J."/>
            <person name="David R.G."/>
            <person name="Delcher A.L."/>
            <person name="Delehaunty K."/>
            <person name="Do C.B."/>
            <person name="Ebling H."/>
            <person name="Edwards K."/>
            <person name="Eickbush T."/>
            <person name="Evans J.D."/>
            <person name="Filipski A."/>
            <person name="Findeiss S."/>
            <person name="Freyhult E."/>
            <person name="Fulton L."/>
            <person name="Fulton R."/>
            <person name="Garcia A.C."/>
            <person name="Gardiner A."/>
            <person name="Garfield D.A."/>
            <person name="Garvin B.E."/>
            <person name="Gibson G."/>
            <person name="Gilbert D."/>
            <person name="Gnerre S."/>
            <person name="Godfrey J."/>
            <person name="Good R."/>
            <person name="Gotea V."/>
            <person name="Gravely B."/>
            <person name="Greenberg A.J."/>
            <person name="Griffiths-Jones S."/>
            <person name="Gross S."/>
            <person name="Guigo R."/>
            <person name="Gustafson E.A."/>
            <person name="Haerty W."/>
            <person name="Hahn M.W."/>
            <person name="Halligan D.L."/>
            <person name="Halpern A.L."/>
            <person name="Halter G.M."/>
            <person name="Han M.V."/>
            <person name="Heger A."/>
            <person name="Hillier L."/>
            <person name="Hinrichs A.S."/>
            <person name="Holmes I."/>
            <person name="Hoskins R.A."/>
            <person name="Hubisz M.J."/>
            <person name="Hultmark D."/>
            <person name="Huntley M.A."/>
            <person name="Jaffe D.B."/>
            <person name="Jagadeeshan S."/>
            <person name="Jeck W.R."/>
            <person name="Johnson J."/>
            <person name="Jones C.D."/>
            <person name="Jordan W.C."/>
            <person name="Karpen G.H."/>
            <person name="Kataoka E."/>
            <person name="Keightley P.D."/>
            <person name="Kheradpour P."/>
            <person name="Kirkness E.F."/>
            <person name="Koerich L.B."/>
            <person name="Kristiansen K."/>
            <person name="Kudrna D."/>
            <person name="Kulathinal R.J."/>
            <person name="Kumar S."/>
            <person name="Kwok R."/>
            <person name="Lander E."/>
            <person name="Langley C.H."/>
            <person name="Lapoint R."/>
            <person name="Lazzaro B.P."/>
            <person name="Lee S.J."/>
            <person name="Levesque L."/>
            <person name="Li R."/>
            <person name="Lin C.F."/>
            <person name="Lin M.F."/>
            <person name="Lindblad-Toh K."/>
            <person name="Llopart A."/>
            <person name="Long M."/>
            <person name="Low L."/>
            <person name="Lozovsky E."/>
            <person name="Lu J."/>
            <person name="Luo M."/>
            <person name="Machado C.A."/>
            <person name="Makalowski W."/>
            <person name="Marzo M."/>
            <person name="Matsuda M."/>
            <person name="Matzkin L."/>
            <person name="McAllister B."/>
            <person name="McBride C.S."/>
            <person name="McKernan B."/>
            <person name="McKernan K."/>
            <person name="Mendez-Lago M."/>
            <person name="Minx P."/>
            <person name="Mollenhauer M.U."/>
            <person name="Montooth K."/>
            <person name="Mount S.M."/>
            <person name="Mu X."/>
            <person name="Myers E."/>
            <person name="Negre B."/>
            <person name="Newfeld S."/>
            <person name="Nielsen R."/>
            <person name="Noor M.A."/>
            <person name="O'Grady P."/>
            <person name="Pachter L."/>
            <person name="Papaceit M."/>
            <person name="Parisi M.J."/>
            <person name="Parisi M."/>
            <person name="Parts L."/>
            <person name="Pedersen J.S."/>
            <person name="Pesole G."/>
            <person name="Phillippy A.M."/>
            <person name="Ponting C.P."/>
            <person name="Pop M."/>
            <person name="Porcelli D."/>
            <person name="Powell J.R."/>
            <person name="Prohaska S."/>
            <person name="Pruitt K."/>
            <person name="Puig M."/>
            <person name="Quesneville H."/>
            <person name="Ram K.R."/>
            <person name="Rand D."/>
            <person name="Rasmussen M.D."/>
            <person name="Reed L.K."/>
            <person name="Reenan R."/>
            <person name="Reily A."/>
            <person name="Remington K.A."/>
            <person name="Rieger T.T."/>
            <person name="Ritchie M.G."/>
            <person name="Robin C."/>
            <person name="Rogers Y.H."/>
            <person name="Rohde C."/>
            <person name="Rozas J."/>
            <person name="Rubenfield M.J."/>
            <person name="Ruiz A."/>
            <person name="Russo S."/>
            <person name="Salzberg S.L."/>
            <person name="Sanchez-Gracia A."/>
            <person name="Saranga D.J."/>
            <person name="Sato H."/>
            <person name="Schaeffer S.W."/>
            <person name="Schatz M.C."/>
            <person name="Schlenke T."/>
            <person name="Schwartz R."/>
            <person name="Segarra C."/>
            <person name="Singh R.S."/>
            <person name="Sirot L."/>
            <person name="Sirota M."/>
            <person name="Sisneros N.B."/>
            <person name="Smith C.D."/>
            <person name="Smith T.F."/>
            <person name="Spieth J."/>
            <person name="Stage D.E."/>
            <person name="Stark A."/>
            <person name="Stephan W."/>
            <person name="Strausberg R.L."/>
            <person name="Strempel S."/>
            <person name="Sturgill D."/>
            <person name="Sutton G."/>
            <person name="Sutton G.G."/>
            <person name="Tao W."/>
            <person name="Teichmann S."/>
            <person name="Tobari Y.N."/>
            <person name="Tomimura Y."/>
            <person name="Tsolas J.M."/>
            <person name="Valente V.L."/>
            <person name="Venter E."/>
            <person name="Venter J.C."/>
            <person name="Vicario S."/>
            <person name="Vieira F.G."/>
            <person name="Vilella A.J."/>
            <person name="Villasante A."/>
            <person name="Walenz B."/>
            <person name="Wang J."/>
            <person name="Wasserman M."/>
            <person name="Watts T."/>
            <person name="Wilson D."/>
            <person name="Wilson R.K."/>
            <person name="Wing R.A."/>
            <person name="Wolfner M.F."/>
            <person name="Wong A."/>
            <person name="Wong G.K."/>
            <person name="Wu C.I."/>
            <person name="Wu G."/>
            <person name="Yamamoto D."/>
            <person name="Yang H.P."/>
            <person name="Yang S.P."/>
            <person name="Yorke J.A."/>
            <person name="Yoshida K."/>
            <person name="Zdobnov E."/>
            <person name="Zhang P."/>
            <person name="Zhang Y."/>
            <person name="Zimin A.V."/>
            <person name="Baldwin J."/>
            <person name="Abdouelleil A."/>
            <person name="Abdulkadir J."/>
            <person name="Abebe A."/>
            <person name="Abera B."/>
            <person name="Abreu J."/>
            <person name="Acer S.C."/>
            <person name="Aftuck L."/>
            <person name="Alexander A."/>
            <person name="An P."/>
            <person name="Anderson E."/>
            <person name="Anderson S."/>
            <person name="Arachi H."/>
            <person name="Azer M."/>
            <person name="Bachantsang P."/>
            <person name="Barry A."/>
            <person name="Bayul T."/>
            <person name="Berlin A."/>
            <person name="Bessette D."/>
            <person name="Bloom T."/>
            <person name="Blye J."/>
            <person name="Boguslavskiy L."/>
            <person name="Bonnet C."/>
            <person name="Boukhgalter B."/>
            <person name="Bourzgui I."/>
            <person name="Brown A."/>
            <person name="Cahill P."/>
            <person name="Channer S."/>
            <person name="Cheshatsang Y."/>
            <person name="Chuda L."/>
            <person name="Citroen M."/>
            <person name="Collymore A."/>
            <person name="Cooke P."/>
            <person name="Costello M."/>
            <person name="D'Aco K."/>
            <person name="Daza R."/>
            <person name="De Haan G."/>
            <person name="DeGray S."/>
            <person name="DeMaso C."/>
            <person name="Dhargay N."/>
            <person name="Dooley K."/>
            <person name="Dooley E."/>
            <person name="Doricent M."/>
            <person name="Dorje P."/>
            <person name="Dorjee K."/>
            <person name="Dupes A."/>
            <person name="Elong R."/>
            <person name="Falk J."/>
            <person name="Farina A."/>
            <person name="Faro S."/>
            <person name="Ferguson D."/>
            <person name="Fisher S."/>
            <person name="Foley C.D."/>
            <person name="Franke A."/>
            <person name="Friedrich D."/>
            <person name="Gadbois L."/>
            <person name="Gearin G."/>
            <person name="Gearin C.R."/>
            <person name="Giannoukos G."/>
            <person name="Goode T."/>
            <person name="Graham J."/>
            <person name="Grandbois E."/>
            <person name="Grewal S."/>
            <person name="Gyaltsen K."/>
            <person name="Hafez N."/>
            <person name="Hagos B."/>
            <person name="Hall J."/>
            <person name="Henson C."/>
            <person name="Hollinger A."/>
            <person name="Honan T."/>
            <person name="Huard M.D."/>
            <person name="Hughes L."/>
            <person name="Hurhula B."/>
            <person name="Husby M.E."/>
            <person name="Kamat A."/>
            <person name="Kanga B."/>
            <person name="Kashin S."/>
            <person name="Khazanovich D."/>
            <person name="Kisner P."/>
            <person name="Lance K."/>
            <person name="Lara M."/>
            <person name="Lee W."/>
            <person name="Lennon N."/>
            <person name="Letendre F."/>
            <person name="LeVine R."/>
            <person name="Lipovsky A."/>
            <person name="Liu X."/>
            <person name="Liu J."/>
            <person name="Liu S."/>
            <person name="Lokyitsang T."/>
            <person name="Lokyitsang Y."/>
            <person name="Lubonja R."/>
            <person name="Lui A."/>
            <person name="MacDonald P."/>
            <person name="Magnisalis V."/>
            <person name="Maru K."/>
            <person name="Matthews C."/>
            <person name="McCusker W."/>
            <person name="McDonough S."/>
            <person name="Mehta T."/>
            <person name="Meldrim J."/>
            <person name="Meneus L."/>
            <person name="Mihai O."/>
            <person name="Mihalev A."/>
            <person name="Mihova T."/>
            <person name="Mittelman R."/>
            <person name="Mlenga V."/>
            <person name="Montmayeur A."/>
            <person name="Mulrain L."/>
            <person name="Navidi A."/>
            <person name="Naylor J."/>
            <person name="Negash T."/>
            <person name="Nguyen T."/>
            <person name="Nguyen N."/>
            <person name="Nicol R."/>
            <person name="Norbu C."/>
            <person name="Norbu N."/>
            <person name="Novod N."/>
            <person name="O'Neill B."/>
            <person name="Osman S."/>
            <person name="Markiewicz E."/>
            <person name="Oyono O.L."/>
            <person name="Patti C."/>
            <person name="Phunkhang P."/>
            <person name="Pierre F."/>
            <person name="Priest M."/>
            <person name="Raghuraman S."/>
            <person name="Rege F."/>
            <person name="Reyes R."/>
            <person name="Rise C."/>
            <person name="Rogov P."/>
            <person name="Ross K."/>
            <person name="Ryan E."/>
            <person name="Settipalli S."/>
            <person name="Shea T."/>
            <person name="Sherpa N."/>
            <person name="Shi L."/>
            <person name="Shih D."/>
            <person name="Sparrow T."/>
            <person name="Spaulding J."/>
            <person name="Stalker J."/>
            <person name="Stange-Thomann N."/>
            <person name="Stavropoulos S."/>
            <person name="Stone C."/>
            <person name="Strader C."/>
            <person name="Tesfaye S."/>
            <person name="Thomson T."/>
            <person name="Thoulutsang Y."/>
            <person name="Thoulutsang D."/>
            <person name="Topham K."/>
            <person name="Topping I."/>
            <person name="Tsamla T."/>
            <person name="Vassiliev H."/>
            <person name="Vo A."/>
            <person name="Wangchuk T."/>
            <person name="Wangdi T."/>
            <person name="Weiand M."/>
            <person name="Wilkinson J."/>
            <person name="Wilson A."/>
            <person name="Yadav S."/>
            <person name="Young G."/>
            <person name="Yu Q."/>
            <person name="Zembek L."/>
            <person name="Zhong D."/>
            <person name="Zimmer A."/>
            <person name="Zwirko Z."/>
            <person name="Jaffe D.B."/>
            <person name="Alvarez P."/>
            <person name="Brockman W."/>
            <person name="Butler J."/>
            <person name="Chin C."/>
            <person name="Gnerre S."/>
            <person name="Grabherr M."/>
            <person name="Kleber M."/>
            <person name="Mauceli E."/>
            <person name="MacCallum I."/>
        </authorList>
    </citation>
    <scope>NUCLEOTIDE SEQUENCE [LARGE SCALE GENOMIC DNA]</scope>
    <source>
        <strain evidence="10">Tucson 14030-0811.24</strain>
    </source>
</reference>
<dbReference type="FunFam" id="1.20.1250.20:FF:000003">
    <property type="entry name" value="Solute carrier family 17 member 3"/>
    <property type="match status" value="1"/>
</dbReference>
<dbReference type="HOGENOM" id="CLU_001265_5_0_1"/>
<dbReference type="eggNOG" id="KOG2532">
    <property type="taxonomic scope" value="Eukaryota"/>
</dbReference>